<dbReference type="InterPro" id="IPR001466">
    <property type="entry name" value="Beta-lactam-related"/>
</dbReference>
<proteinExistence type="predicted"/>
<evidence type="ECO:0000259" key="1">
    <source>
        <dbReference type="Pfam" id="PF00144"/>
    </source>
</evidence>
<dbReference type="PANTHER" id="PTHR46825:SF9">
    <property type="entry name" value="BETA-LACTAMASE-RELATED DOMAIN-CONTAINING PROTEIN"/>
    <property type="match status" value="1"/>
</dbReference>
<dbReference type="AlphaFoldDB" id="K1RUN2"/>
<organism evidence="2">
    <name type="scientific">human gut metagenome</name>
    <dbReference type="NCBI Taxonomy" id="408170"/>
    <lineage>
        <taxon>unclassified sequences</taxon>
        <taxon>metagenomes</taxon>
        <taxon>organismal metagenomes</taxon>
    </lineage>
</organism>
<dbReference type="SUPFAM" id="SSF56601">
    <property type="entry name" value="beta-lactamase/transpeptidase-like"/>
    <property type="match status" value="1"/>
</dbReference>
<name>K1RUN2_9ZZZZ</name>
<protein>
    <submittedName>
        <fullName evidence="2">Beta-lactamase-related protein</fullName>
    </submittedName>
</protein>
<dbReference type="InterPro" id="IPR050491">
    <property type="entry name" value="AmpC-like"/>
</dbReference>
<comment type="caution">
    <text evidence="2">The sequence shown here is derived from an EMBL/GenBank/DDBJ whole genome shotgun (WGS) entry which is preliminary data.</text>
</comment>
<feature type="domain" description="Beta-lactamase-related" evidence="1">
    <location>
        <begin position="103"/>
        <end position="197"/>
    </location>
</feature>
<reference evidence="2" key="1">
    <citation type="journal article" date="2013" name="Environ. Microbiol.">
        <title>Microbiota from the distal guts of lean and obese adolescents exhibit partial functional redundancy besides clear differences in community structure.</title>
        <authorList>
            <person name="Ferrer M."/>
            <person name="Ruiz A."/>
            <person name="Lanza F."/>
            <person name="Haange S.B."/>
            <person name="Oberbach A."/>
            <person name="Till H."/>
            <person name="Bargiela R."/>
            <person name="Campoy C."/>
            <person name="Segura M.T."/>
            <person name="Richter M."/>
            <person name="von Bergen M."/>
            <person name="Seifert J."/>
            <person name="Suarez A."/>
        </authorList>
    </citation>
    <scope>NUCLEOTIDE SEQUENCE</scope>
</reference>
<feature type="non-terminal residue" evidence="2">
    <location>
        <position position="216"/>
    </location>
</feature>
<dbReference type="PANTHER" id="PTHR46825">
    <property type="entry name" value="D-ALANYL-D-ALANINE-CARBOXYPEPTIDASE/ENDOPEPTIDASE AMPH"/>
    <property type="match status" value="1"/>
</dbReference>
<accession>K1RUN2</accession>
<evidence type="ECO:0000313" key="2">
    <source>
        <dbReference type="EMBL" id="EKC49083.1"/>
    </source>
</evidence>
<dbReference type="Gene3D" id="3.40.710.10">
    <property type="entry name" value="DD-peptidase/beta-lactamase superfamily"/>
    <property type="match status" value="1"/>
</dbReference>
<dbReference type="EMBL" id="AJWY01012743">
    <property type="protein sequence ID" value="EKC49083.1"/>
    <property type="molecule type" value="Genomic_DNA"/>
</dbReference>
<gene>
    <name evidence="2" type="ORF">LEA_18570</name>
</gene>
<dbReference type="Pfam" id="PF00144">
    <property type="entry name" value="Beta-lactamase"/>
    <property type="match status" value="1"/>
</dbReference>
<sequence length="216" mass="23746">MIKVLISSKKVLCLAISALTAFSVCLTGCGKDTQSSVSATEKTTAVAASQPVTKAATSDEQTQEPTWNYSELKRKSSDISENLDAIITDNKFRGTVYVKIGNALEYIGTNGFSDKDRHTKNSTDTCFRIASLTKQFTAVAVMQLVEEGKLSLDDTIDKYFPSYKYGKKITVKNLLTMTAGIKDYINKDGDTNTYAYNESQLEYKVSAENSAKKNKC</sequence>
<dbReference type="InterPro" id="IPR012338">
    <property type="entry name" value="Beta-lactam/transpept-like"/>
</dbReference>